<gene>
    <name evidence="6" type="primary">hyaD_3</name>
    <name evidence="4" type="ORF">DAI13_10920</name>
    <name evidence="5" type="ORF">H9Q64_09820</name>
    <name evidence="6" type="ORF">NCTC13379_01673</name>
    <name evidence="8" type="ORF">P0083_10355</name>
    <name evidence="7" type="ORF">P0D81_06940</name>
</gene>
<evidence type="ECO:0000313" key="12">
    <source>
        <dbReference type="Proteomes" id="UP001221642"/>
    </source>
</evidence>
<dbReference type="Gene3D" id="3.90.550.10">
    <property type="entry name" value="Spore Coat Polysaccharide Biosynthesis Protein SpsA, Chain A"/>
    <property type="match status" value="1"/>
</dbReference>
<evidence type="ECO:0000313" key="13">
    <source>
        <dbReference type="Proteomes" id="UP001222182"/>
    </source>
</evidence>
<evidence type="ECO:0000313" key="10">
    <source>
        <dbReference type="Proteomes" id="UP000254396"/>
    </source>
</evidence>
<dbReference type="EMBL" id="CP119528">
    <property type="protein sequence ID" value="WER41728.1"/>
    <property type="molecule type" value="Genomic_DNA"/>
</dbReference>
<dbReference type="EMBL" id="UGIX01000001">
    <property type="protein sequence ID" value="STP65560.1"/>
    <property type="molecule type" value="Genomic_DNA"/>
</dbReference>
<evidence type="ECO:0000313" key="4">
    <source>
        <dbReference type="EMBL" id="PTN78234.1"/>
    </source>
</evidence>
<dbReference type="CDD" id="cd00761">
    <property type="entry name" value="Glyco_tranf_GTA_type"/>
    <property type="match status" value="1"/>
</dbReference>
<name>A0A4U4C3B0_ENTFL</name>
<evidence type="ECO:0000313" key="11">
    <source>
        <dbReference type="Proteomes" id="UP000516122"/>
    </source>
</evidence>
<dbReference type="Proteomes" id="UP000244140">
    <property type="component" value="Unassembled WGS sequence"/>
</dbReference>
<sequence>MPKISIIVPVYNVEKYLEKCVRSILAQTFTDFELILVDDGSPDSSGAMCDQFAEQDQRVKVIHKENGGLSDARNAGIEIATGEYLGFVDSDDYIADDMYELLYTNIVKEDADLSICGIYDVYEGKEPIVKSLIQGTFSREEALLLILQGNIISVHAVNKLYKRKLFADLRYPKGKYHEDSFIIVDLLSECQKVSIDSTQKYYYYHRMGSINTETFSDKQFEFIEAWEKNELKLKGKGAVIEEAAHQRVCFANFLVLDKILISNAPKKKETKQIVRYLRENFIFIMKNKVFTKSRKLSMILLMFGLPFYKIPIKLKRKYIEKTID</sequence>
<dbReference type="Proteomes" id="UP001221642">
    <property type="component" value="Chromosome"/>
</dbReference>
<dbReference type="AlphaFoldDB" id="A0A4U4C3B0"/>
<reference evidence="5 11" key="3">
    <citation type="submission" date="2020-08" db="EMBL/GenBank/DDBJ databases">
        <title>Enterococcus faecalis SF28073 genome assembly.</title>
        <authorList>
            <person name="Duerkop B.A."/>
            <person name="Johnson C.N."/>
        </authorList>
    </citation>
    <scope>NUCLEOTIDE SEQUENCE [LARGE SCALE GENOMIC DNA]</scope>
    <source>
        <strain evidence="5 11">SF28073</strain>
    </source>
</reference>
<evidence type="ECO:0000313" key="8">
    <source>
        <dbReference type="EMBL" id="WER41728.1"/>
    </source>
</evidence>
<reference evidence="6 10" key="2">
    <citation type="submission" date="2018-06" db="EMBL/GenBank/DDBJ databases">
        <authorList>
            <consortium name="Pathogen Informatics"/>
            <person name="Doyle S."/>
        </authorList>
    </citation>
    <scope>NUCLEOTIDE SEQUENCE [LARGE SCALE GENOMIC DNA]</scope>
    <source>
        <strain evidence="6 10">NCTC13379</strain>
    </source>
</reference>
<evidence type="ECO:0000256" key="1">
    <source>
        <dbReference type="ARBA" id="ARBA00022676"/>
    </source>
</evidence>
<dbReference type="Proteomes" id="UP000254396">
    <property type="component" value="Unassembled WGS sequence"/>
</dbReference>
<dbReference type="InterPro" id="IPR029044">
    <property type="entry name" value="Nucleotide-diphossugar_trans"/>
</dbReference>
<evidence type="ECO:0000256" key="2">
    <source>
        <dbReference type="ARBA" id="ARBA00022679"/>
    </source>
</evidence>
<dbReference type="Proteomes" id="UP001222182">
    <property type="component" value="Chromosome"/>
</dbReference>
<keyword evidence="2 5" id="KW-0808">Transferase</keyword>
<feature type="domain" description="Glycosyltransferase 2-like" evidence="3">
    <location>
        <begin position="5"/>
        <end position="169"/>
    </location>
</feature>
<dbReference type="RefSeq" id="WP_002383750.1">
    <property type="nucleotide sequence ID" value="NZ_AP031218.1"/>
</dbReference>
<dbReference type="EMBL" id="CP119159">
    <property type="protein sequence ID" value="WEH23753.1"/>
    <property type="molecule type" value="Genomic_DNA"/>
</dbReference>
<dbReference type="PANTHER" id="PTHR22916:SF51">
    <property type="entry name" value="GLYCOSYLTRANSFERASE EPSH-RELATED"/>
    <property type="match status" value="1"/>
</dbReference>
<reference evidence="4 9" key="1">
    <citation type="submission" date="2018-04" db="EMBL/GenBank/DDBJ databases">
        <authorList>
            <person name="Van Tyne D."/>
        </authorList>
    </citation>
    <scope>NUCLEOTIDE SEQUENCE [LARGE SCALE GENOMIC DNA]</scope>
    <source>
        <strain evidence="4 9">B2535</strain>
    </source>
</reference>
<dbReference type="SUPFAM" id="SSF53448">
    <property type="entry name" value="Nucleotide-diphospho-sugar transferases"/>
    <property type="match status" value="1"/>
</dbReference>
<dbReference type="EC" id="2.4.1.212" evidence="6"/>
<dbReference type="InterPro" id="IPR001173">
    <property type="entry name" value="Glyco_trans_2-like"/>
</dbReference>
<dbReference type="EMBL" id="PZZH01000001">
    <property type="protein sequence ID" value="PTN78234.1"/>
    <property type="molecule type" value="Genomic_DNA"/>
</dbReference>
<dbReference type="GO" id="GO:0050501">
    <property type="term" value="F:hyaluronan synthase activity"/>
    <property type="evidence" value="ECO:0007669"/>
    <property type="project" value="UniProtKB-EC"/>
</dbReference>
<evidence type="ECO:0000313" key="9">
    <source>
        <dbReference type="Proteomes" id="UP000244140"/>
    </source>
</evidence>
<reference evidence="7 12" key="4">
    <citation type="submission" date="2023-02" db="EMBL/GenBank/DDBJ databases">
        <title>Results of the 2020 Genomic Proficiency Test for the network of European Union Reference Laboratory for Antimicrobial Resistance assessing whole genome sequencing capacities.</title>
        <authorList>
            <person name="Hoffmann M."/>
            <person name="Luo Y."/>
            <person name="Sorensen L.H."/>
            <person name="Pedersen S.K."/>
            <person name="Hendriksen R.S."/>
        </authorList>
    </citation>
    <scope>NUCLEOTIDE SEQUENCE [LARGE SCALE GENOMIC DNA]</scope>
    <source>
        <strain evidence="7 12">GENOMIC22-006</strain>
    </source>
</reference>
<evidence type="ECO:0000313" key="7">
    <source>
        <dbReference type="EMBL" id="WEH23753.1"/>
    </source>
</evidence>
<dbReference type="PANTHER" id="PTHR22916">
    <property type="entry name" value="GLYCOSYLTRANSFERASE"/>
    <property type="match status" value="1"/>
</dbReference>
<evidence type="ECO:0000259" key="3">
    <source>
        <dbReference type="Pfam" id="PF00535"/>
    </source>
</evidence>
<keyword evidence="1 6" id="KW-0328">Glycosyltransferase</keyword>
<protein>
    <submittedName>
        <fullName evidence="4">Glycosyl transferase family 2</fullName>
    </submittedName>
    <submittedName>
        <fullName evidence="5">Glycosyltransferase</fullName>
        <ecNumber evidence="7">2.4.-.-</ecNumber>
    </submittedName>
    <submittedName>
        <fullName evidence="6">Hyaluronan synthase</fullName>
        <ecNumber evidence="6">2.4.1.212</ecNumber>
    </submittedName>
</protein>
<evidence type="ECO:0000313" key="5">
    <source>
        <dbReference type="EMBL" id="QNP36769.1"/>
    </source>
</evidence>
<dbReference type="Proteomes" id="UP000516122">
    <property type="component" value="Chromosome"/>
</dbReference>
<reference evidence="8 13" key="5">
    <citation type="submission" date="2023-03" db="EMBL/GenBank/DDBJ databases">
        <title>Complete genome sequence of an Enterococcus faecalis urinary isolate.</title>
        <authorList>
            <person name="Brauer A.L."/>
            <person name="Armbruster C.E."/>
        </authorList>
    </citation>
    <scope>NUCLEOTIDE SEQUENCE [LARGE SCALE GENOMIC DNA]</scope>
    <source>
        <strain evidence="8 13">3143</strain>
    </source>
</reference>
<proteinExistence type="predicted"/>
<dbReference type="Pfam" id="PF00535">
    <property type="entry name" value="Glycos_transf_2"/>
    <property type="match status" value="1"/>
</dbReference>
<evidence type="ECO:0000313" key="6">
    <source>
        <dbReference type="EMBL" id="STP65560.1"/>
    </source>
</evidence>
<accession>A0A4U4C3B0</accession>
<dbReference type="EC" id="2.4.-.-" evidence="7"/>
<dbReference type="EMBL" id="CP060804">
    <property type="protein sequence ID" value="QNP36769.1"/>
    <property type="molecule type" value="Genomic_DNA"/>
</dbReference>
<organism evidence="5 11">
    <name type="scientific">Enterococcus faecalis</name>
    <name type="common">Streptococcus faecalis</name>
    <dbReference type="NCBI Taxonomy" id="1351"/>
    <lineage>
        <taxon>Bacteria</taxon>
        <taxon>Bacillati</taxon>
        <taxon>Bacillota</taxon>
        <taxon>Bacilli</taxon>
        <taxon>Lactobacillales</taxon>
        <taxon>Enterococcaceae</taxon>
        <taxon>Enterococcus</taxon>
    </lineage>
</organism>